<sequence length="241" mass="25189">MLSDDTRQAGARTAAGGTTDDCGTEADCGSRADSNITRDCNSTARCGRSADHRSDPLVAALTEIDRFLGAEGWGLPARLFALVPTADLLAAEPSLVGQLSAGSPDSLSSVEQEDFHGGDHLEQTLSAIAWPPTVQGVAVSVERVFLPDDEEASIPEDPDRAAEYVAGHPRRQDLRVVSGAMRDGSHFSVARVLGHPDELLGAANLVPSLEAALLSTLDDSGTDDLPGPDDAQPDHSGMEPQ</sequence>
<dbReference type="EMBL" id="LR134473">
    <property type="protein sequence ID" value="VEI02753.1"/>
    <property type="molecule type" value="Genomic_DNA"/>
</dbReference>
<dbReference type="AlphaFoldDB" id="A0A3S4UQD5"/>
<accession>A0A3S4UQD5</accession>
<reference evidence="2 3" key="1">
    <citation type="submission" date="2018-12" db="EMBL/GenBank/DDBJ databases">
        <authorList>
            <consortium name="Pathogen Informatics"/>
        </authorList>
    </citation>
    <scope>NUCLEOTIDE SEQUENCE [LARGE SCALE GENOMIC DNA]</scope>
    <source>
        <strain evidence="2 3">NCTC13652</strain>
    </source>
</reference>
<gene>
    <name evidence="2" type="ORF">NCTC13652_00937</name>
</gene>
<evidence type="ECO:0000313" key="2">
    <source>
        <dbReference type="EMBL" id="VEI02753.1"/>
    </source>
</evidence>
<feature type="region of interest" description="Disordered" evidence="1">
    <location>
        <begin position="1"/>
        <end position="28"/>
    </location>
</feature>
<organism evidence="2 3">
    <name type="scientific">Acidipropionibacterium jensenii</name>
    <dbReference type="NCBI Taxonomy" id="1749"/>
    <lineage>
        <taxon>Bacteria</taxon>
        <taxon>Bacillati</taxon>
        <taxon>Actinomycetota</taxon>
        <taxon>Actinomycetes</taxon>
        <taxon>Propionibacteriales</taxon>
        <taxon>Propionibacteriaceae</taxon>
        <taxon>Acidipropionibacterium</taxon>
    </lineage>
</organism>
<feature type="compositionally biased region" description="Low complexity" evidence="1">
    <location>
        <begin position="216"/>
        <end position="230"/>
    </location>
</feature>
<feature type="region of interest" description="Disordered" evidence="1">
    <location>
        <begin position="216"/>
        <end position="241"/>
    </location>
</feature>
<dbReference type="NCBIfam" id="NF040618">
    <property type="entry name" value="PPA1309_fam"/>
    <property type="match status" value="1"/>
</dbReference>
<feature type="compositionally biased region" description="Basic and acidic residues" evidence="1">
    <location>
        <begin position="232"/>
        <end position="241"/>
    </location>
</feature>
<feature type="compositionally biased region" description="Low complexity" evidence="1">
    <location>
        <begin position="8"/>
        <end position="28"/>
    </location>
</feature>
<evidence type="ECO:0000313" key="3">
    <source>
        <dbReference type="Proteomes" id="UP000277858"/>
    </source>
</evidence>
<dbReference type="InterPro" id="IPR047681">
    <property type="entry name" value="PPA1309-like"/>
</dbReference>
<proteinExistence type="predicted"/>
<protein>
    <submittedName>
        <fullName evidence="2">Uncharacterized protein</fullName>
    </submittedName>
</protein>
<evidence type="ECO:0000256" key="1">
    <source>
        <dbReference type="SAM" id="MobiDB-lite"/>
    </source>
</evidence>
<keyword evidence="3" id="KW-1185">Reference proteome</keyword>
<dbReference type="STRING" id="1122997.GCA_000425285_01778"/>
<name>A0A3S4UQD5_9ACTN</name>
<dbReference type="Proteomes" id="UP000277858">
    <property type="component" value="Chromosome"/>
</dbReference>